<sequence length="477" mass="53223">MDRNPSPPPSDESDEETTRVDAIGNTVYSKHWLFSTLMRLIELVSPEGEDTEVSDSRAETELDEDLENEICKVWDMSMDEDVAVFLQEFNATDILLGIIGKSKCPRLTEICVGILGNMACYKETCQSITNNNNLVEVLLLLLGDTDPPTLLETSRLILSCLSQPDVSNIWIDQIHKQCSVRENVCFIMQSSTNADLLGKIGEMVDKLFDLDKELMLKWVSDLKELPDASTTEQEKMAETAVVPCLLEAARQLRSDNIDGLEVYMHILQLLTTANEGIQAIVKTPDKGEATWTLLNDIVCTDLCQDDDPAIIVEEQASVLSSTLAVLSAMFASNMEENYIKIEQNLPLLSTLLRVLLYAEESQKKPSEVIRRPSVDKSSVPSPRSGAQKGKRREGDFHLKILLGICSEFLSEIFMDISKEVVSNSFKEGVLSQAMCTCAFQHLLPLYHTAVERFHAIVTEVQPDTAKQLLLGFPNLRS</sequence>
<dbReference type="GO" id="GO:1901647">
    <property type="term" value="P:positive regulation of synoviocyte proliferation"/>
    <property type="evidence" value="ECO:0007669"/>
    <property type="project" value="TreeGrafter"/>
</dbReference>
<dbReference type="AlphaFoldDB" id="A0A401NPR7"/>
<evidence type="ECO:0000256" key="4">
    <source>
        <dbReference type="SAM" id="MobiDB-lite"/>
    </source>
</evidence>
<dbReference type="InterPro" id="IPR016024">
    <property type="entry name" value="ARM-type_fold"/>
</dbReference>
<dbReference type="Gene3D" id="1.25.10.10">
    <property type="entry name" value="Leucine-rich Repeat Variant"/>
    <property type="match status" value="1"/>
</dbReference>
<evidence type="ECO:0000256" key="1">
    <source>
        <dbReference type="ARBA" id="ARBA00004123"/>
    </source>
</evidence>
<dbReference type="GO" id="GO:0005654">
    <property type="term" value="C:nucleoplasm"/>
    <property type="evidence" value="ECO:0007669"/>
    <property type="project" value="TreeGrafter"/>
</dbReference>
<feature type="region of interest" description="Disordered" evidence="4">
    <location>
        <begin position="367"/>
        <end position="391"/>
    </location>
</feature>
<dbReference type="SUPFAM" id="SSF48371">
    <property type="entry name" value="ARM repeat"/>
    <property type="match status" value="1"/>
</dbReference>
<organism evidence="5 6">
    <name type="scientific">Scyliorhinus torazame</name>
    <name type="common">Cloudy catshark</name>
    <name type="synonym">Catulus torazame</name>
    <dbReference type="NCBI Taxonomy" id="75743"/>
    <lineage>
        <taxon>Eukaryota</taxon>
        <taxon>Metazoa</taxon>
        <taxon>Chordata</taxon>
        <taxon>Craniata</taxon>
        <taxon>Vertebrata</taxon>
        <taxon>Chondrichthyes</taxon>
        <taxon>Elasmobranchii</taxon>
        <taxon>Galeomorphii</taxon>
        <taxon>Galeoidea</taxon>
        <taxon>Carcharhiniformes</taxon>
        <taxon>Scyliorhinidae</taxon>
        <taxon>Scyliorhinus</taxon>
    </lineage>
</organism>
<dbReference type="EMBL" id="BFAA01005270">
    <property type="protein sequence ID" value="GCB62839.1"/>
    <property type="molecule type" value="Genomic_DNA"/>
</dbReference>
<reference evidence="5 6" key="1">
    <citation type="journal article" date="2018" name="Nat. Ecol. Evol.">
        <title>Shark genomes provide insights into elasmobranch evolution and the origin of vertebrates.</title>
        <authorList>
            <person name="Hara Y"/>
            <person name="Yamaguchi K"/>
            <person name="Onimaru K"/>
            <person name="Kadota M"/>
            <person name="Koyanagi M"/>
            <person name="Keeley SD"/>
            <person name="Tatsumi K"/>
            <person name="Tanaka K"/>
            <person name="Motone F"/>
            <person name="Kageyama Y"/>
            <person name="Nozu R"/>
            <person name="Adachi N"/>
            <person name="Nishimura O"/>
            <person name="Nakagawa R"/>
            <person name="Tanegashima C"/>
            <person name="Kiyatake I"/>
            <person name="Matsumoto R"/>
            <person name="Murakumo K"/>
            <person name="Nishida K"/>
            <person name="Terakita A"/>
            <person name="Kuratani S"/>
            <person name="Sato K"/>
            <person name="Hyodo S Kuraku.S."/>
        </authorList>
    </citation>
    <scope>NUCLEOTIDE SEQUENCE [LARGE SCALE GENOMIC DNA]</scope>
</reference>
<keyword evidence="2" id="KW-0539">Nucleus</keyword>
<dbReference type="Proteomes" id="UP000288216">
    <property type="component" value="Unassembled WGS sequence"/>
</dbReference>
<dbReference type="InterPro" id="IPR052464">
    <property type="entry name" value="Synovial_Prolif_Regulator"/>
</dbReference>
<dbReference type="OMA" id="EMENEVC"/>
<dbReference type="PANTHER" id="PTHR23424:SF23">
    <property type="entry name" value="PROTEIN SAAL1"/>
    <property type="match status" value="1"/>
</dbReference>
<comment type="caution">
    <text evidence="5">The sequence shown here is derived from an EMBL/GenBank/DDBJ whole genome shotgun (WGS) entry which is preliminary data.</text>
</comment>
<evidence type="ECO:0000256" key="3">
    <source>
        <dbReference type="ARBA" id="ARBA00038401"/>
    </source>
</evidence>
<evidence type="ECO:0000313" key="5">
    <source>
        <dbReference type="EMBL" id="GCB62839.1"/>
    </source>
</evidence>
<keyword evidence="6" id="KW-1185">Reference proteome</keyword>
<dbReference type="OrthoDB" id="2156856at2759"/>
<accession>A0A401NPR7</accession>
<comment type="similarity">
    <text evidence="3">Belongs to the SAAL1 family.</text>
</comment>
<dbReference type="InterPro" id="IPR011989">
    <property type="entry name" value="ARM-like"/>
</dbReference>
<protein>
    <recommendedName>
        <fullName evidence="7">Protein SAAL1</fullName>
    </recommendedName>
</protein>
<name>A0A401NPR7_SCYTO</name>
<dbReference type="STRING" id="75743.A0A401NPR7"/>
<dbReference type="PANTHER" id="PTHR23424">
    <property type="entry name" value="SERUM AMYLOID A"/>
    <property type="match status" value="1"/>
</dbReference>
<comment type="subcellular location">
    <subcellularLocation>
        <location evidence="1">Nucleus</location>
    </subcellularLocation>
</comment>
<gene>
    <name evidence="5" type="ORF">scyTo_0011530</name>
</gene>
<evidence type="ECO:0008006" key="7">
    <source>
        <dbReference type="Google" id="ProtNLM"/>
    </source>
</evidence>
<proteinExistence type="inferred from homology"/>
<evidence type="ECO:0000256" key="2">
    <source>
        <dbReference type="ARBA" id="ARBA00023242"/>
    </source>
</evidence>
<evidence type="ECO:0000313" key="6">
    <source>
        <dbReference type="Proteomes" id="UP000288216"/>
    </source>
</evidence>